<dbReference type="InterPro" id="IPR006447">
    <property type="entry name" value="Myb_dom_plants"/>
</dbReference>
<dbReference type="InterPro" id="IPR001789">
    <property type="entry name" value="Sig_transdc_resp-reg_receiver"/>
</dbReference>
<dbReference type="Gene3D" id="1.10.10.60">
    <property type="entry name" value="Homeodomain-like"/>
    <property type="match status" value="1"/>
</dbReference>
<organism evidence="9 10">
    <name type="scientific">Gossypium klotzschianum</name>
    <dbReference type="NCBI Taxonomy" id="34286"/>
    <lineage>
        <taxon>Eukaryota</taxon>
        <taxon>Viridiplantae</taxon>
        <taxon>Streptophyta</taxon>
        <taxon>Embryophyta</taxon>
        <taxon>Tracheophyta</taxon>
        <taxon>Spermatophyta</taxon>
        <taxon>Magnoliopsida</taxon>
        <taxon>eudicotyledons</taxon>
        <taxon>Gunneridae</taxon>
        <taxon>Pentapetalae</taxon>
        <taxon>rosids</taxon>
        <taxon>malvids</taxon>
        <taxon>Malvales</taxon>
        <taxon>Malvaceae</taxon>
        <taxon>Malvoideae</taxon>
        <taxon>Gossypium</taxon>
    </lineage>
</organism>
<comment type="caution">
    <text evidence="9">The sequence shown here is derived from an EMBL/GenBank/DDBJ whole genome shotgun (WGS) entry which is preliminary data.</text>
</comment>
<evidence type="ECO:0000256" key="6">
    <source>
        <dbReference type="PROSITE-ProRule" id="PRU00169"/>
    </source>
</evidence>
<dbReference type="Proteomes" id="UP000593573">
    <property type="component" value="Unassembled WGS sequence"/>
</dbReference>
<evidence type="ECO:0000313" key="10">
    <source>
        <dbReference type="Proteomes" id="UP000593573"/>
    </source>
</evidence>
<dbReference type="SUPFAM" id="SSF46689">
    <property type="entry name" value="Homeodomain-like"/>
    <property type="match status" value="1"/>
</dbReference>
<comment type="catalytic activity">
    <reaction evidence="7">
        <text>3 S-adenosyl-L-methionine = nicotianamine + 3 S-methyl-5'-thioadenosine + 3 H(+)</text>
        <dbReference type="Rhea" id="RHEA:16481"/>
        <dbReference type="ChEBI" id="CHEBI:15378"/>
        <dbReference type="ChEBI" id="CHEBI:17509"/>
        <dbReference type="ChEBI" id="CHEBI:58249"/>
        <dbReference type="ChEBI" id="CHEBI:59789"/>
        <dbReference type="EC" id="2.5.1.43"/>
    </reaction>
</comment>
<dbReference type="EMBL" id="JABFAB010000009">
    <property type="protein sequence ID" value="MBA0657571.1"/>
    <property type="molecule type" value="Genomic_DNA"/>
</dbReference>
<dbReference type="GO" id="GO:0000160">
    <property type="term" value="P:phosphorelay signal transduction system"/>
    <property type="evidence" value="ECO:0007669"/>
    <property type="project" value="UniProtKB-KW"/>
</dbReference>
<accession>A0A7J8V494</accession>
<dbReference type="Pfam" id="PF00249">
    <property type="entry name" value="Myb_DNA-binding"/>
    <property type="match status" value="1"/>
</dbReference>
<evidence type="ECO:0000256" key="4">
    <source>
        <dbReference type="ARBA" id="ARBA00023163"/>
    </source>
</evidence>
<keyword evidence="5" id="KW-0539">Nucleus</keyword>
<protein>
    <recommendedName>
        <fullName evidence="7">Nicotianamine synthase</fullName>
        <ecNumber evidence="7">2.5.1.43</ecNumber>
    </recommendedName>
</protein>
<evidence type="ECO:0000256" key="3">
    <source>
        <dbReference type="ARBA" id="ARBA00023015"/>
    </source>
</evidence>
<evidence type="ECO:0000313" key="9">
    <source>
        <dbReference type="EMBL" id="MBA0657571.1"/>
    </source>
</evidence>
<feature type="modified residue" description="4-aspartylphosphate" evidence="6">
    <location>
        <position position="144"/>
    </location>
</feature>
<proteinExistence type="inferred from homology"/>
<feature type="domain" description="Response regulatory" evidence="8">
    <location>
        <begin position="93"/>
        <end position="208"/>
    </location>
</feature>
<dbReference type="PANTHER" id="PTHR43874:SF215">
    <property type="entry name" value="RESPONSE REGULATOR, PUTATIVE-RELATED"/>
    <property type="match status" value="1"/>
</dbReference>
<comment type="similarity">
    <text evidence="7">Belongs to the nicotianamine synthase (NAS)-like family.</text>
</comment>
<dbReference type="InterPro" id="IPR009057">
    <property type="entry name" value="Homeodomain-like_sf"/>
</dbReference>
<keyword evidence="7" id="KW-0949">S-adenosyl-L-methionine</keyword>
<dbReference type="GO" id="GO:0003677">
    <property type="term" value="F:DNA binding"/>
    <property type="evidence" value="ECO:0007669"/>
    <property type="project" value="InterPro"/>
</dbReference>
<dbReference type="GO" id="GO:0030410">
    <property type="term" value="F:nicotianamine synthase activity"/>
    <property type="evidence" value="ECO:0007669"/>
    <property type="project" value="UniProtKB-UniRule"/>
</dbReference>
<dbReference type="InterPro" id="IPR045279">
    <property type="entry name" value="ARR-like"/>
</dbReference>
<dbReference type="EC" id="2.5.1.43" evidence="7"/>
<comment type="subcellular location">
    <subcellularLocation>
        <location evidence="1">Nucleus</location>
    </subcellularLocation>
</comment>
<keyword evidence="10" id="KW-1185">Reference proteome</keyword>
<reference evidence="9 10" key="1">
    <citation type="journal article" date="2019" name="Genome Biol. Evol.">
        <title>Insights into the evolution of the New World diploid cottons (Gossypium, subgenus Houzingenia) based on genome sequencing.</title>
        <authorList>
            <person name="Grover C.E."/>
            <person name="Arick M.A. 2nd"/>
            <person name="Thrash A."/>
            <person name="Conover J.L."/>
            <person name="Sanders W.S."/>
            <person name="Peterson D.G."/>
            <person name="Frelichowski J.E."/>
            <person name="Scheffler J.A."/>
            <person name="Scheffler B.E."/>
            <person name="Wendel J.F."/>
        </authorList>
    </citation>
    <scope>NUCLEOTIDE SEQUENCE [LARGE SCALE GENOMIC DNA]</scope>
    <source>
        <strain evidence="9">57</strain>
        <tissue evidence="9">Leaf</tissue>
    </source>
</reference>
<evidence type="ECO:0000256" key="2">
    <source>
        <dbReference type="ARBA" id="ARBA00023012"/>
    </source>
</evidence>
<evidence type="ECO:0000256" key="7">
    <source>
        <dbReference type="RuleBase" id="RU368095"/>
    </source>
</evidence>
<dbReference type="SUPFAM" id="SSF52172">
    <property type="entry name" value="CheY-like"/>
    <property type="match status" value="1"/>
</dbReference>
<dbReference type="PROSITE" id="PS50110">
    <property type="entry name" value="RESPONSE_REGULATORY"/>
    <property type="match status" value="1"/>
</dbReference>
<evidence type="ECO:0000256" key="5">
    <source>
        <dbReference type="ARBA" id="ARBA00023242"/>
    </source>
</evidence>
<dbReference type="PANTHER" id="PTHR43874">
    <property type="entry name" value="TWO-COMPONENT RESPONSE REGULATOR"/>
    <property type="match status" value="1"/>
</dbReference>
<dbReference type="Gene3D" id="3.40.50.2300">
    <property type="match status" value="1"/>
</dbReference>
<gene>
    <name evidence="9" type="ORF">Goklo_009852</name>
</gene>
<sequence length="538" mass="60450">MWKLELARLEYRILSDNGVVQPKKVALVGSGPMPLNSFPNLFVRLSFLFGEEKSPYIFLFPSSLLLINNMEEIFLENMIDPQIDDDHTLKELTVFAFNTQVLSLQYLCAVLHNCNYKVKSASSAVEVIEILRTNKHGIDIVLVDVDTADLNAFKVMETIGLETNLPVIMVTADSNLENITKGLAHGAVDCIIKPFEMEQIKNTIQSHVASNKTRGQNLNPLPGSNARMAVKDACCSSKLKKKRLAWSRELDAKFVKAVQILEKGSENVHPKRILDVMNEPGLTRAHISSHLQKYRLALKKRKADTNKQGLEVEPTNYCLKKREVGNFNADRRRLAVQSFNGVMSPSSSSPDPKKQSQSLVYSCIDGHGPEFQTPDFYYNNHWLETSIQPRNVESERVSGTTTLSSYFNGVDSKPSILSIAAVYPFPNAVFLEPEANIAFHSHFDAISVPNPLYGFTIDCSTDVQYPSSTGFARNRETYAVQNGTTISTSDTSSYHYVEPENEVSETYNSQIECSLFEEESFDWYSLLDDQYLSSFNIN</sequence>
<comment type="function">
    <text evidence="7">Synthesizes nicotianamine, a polyamine which serves as a sensor for the physiological iron status within the plant, and/or might be involved in the transport of iron.</text>
</comment>
<keyword evidence="7" id="KW-0808">Transferase</keyword>
<keyword evidence="6" id="KW-0597">Phosphoprotein</keyword>
<keyword evidence="3" id="KW-0805">Transcription regulation</keyword>
<dbReference type="InterPro" id="IPR011006">
    <property type="entry name" value="CheY-like_superfamily"/>
</dbReference>
<dbReference type="AlphaFoldDB" id="A0A7J8V494"/>
<evidence type="ECO:0000259" key="8">
    <source>
        <dbReference type="PROSITE" id="PS50110"/>
    </source>
</evidence>
<dbReference type="SMART" id="SM00448">
    <property type="entry name" value="REC"/>
    <property type="match status" value="1"/>
</dbReference>
<dbReference type="Pfam" id="PF00072">
    <property type="entry name" value="Response_reg"/>
    <property type="match status" value="1"/>
</dbReference>
<name>A0A7J8V494_9ROSI</name>
<dbReference type="GO" id="GO:0005634">
    <property type="term" value="C:nucleus"/>
    <property type="evidence" value="ECO:0007669"/>
    <property type="project" value="UniProtKB-SubCell"/>
</dbReference>
<dbReference type="InterPro" id="IPR004298">
    <property type="entry name" value="Nicotian_synth"/>
</dbReference>
<keyword evidence="4" id="KW-0804">Transcription</keyword>
<dbReference type="FunFam" id="1.10.10.60:FF:000007">
    <property type="entry name" value="Two-component response regulator"/>
    <property type="match status" value="1"/>
</dbReference>
<dbReference type="NCBIfam" id="TIGR01557">
    <property type="entry name" value="myb_SHAQKYF"/>
    <property type="match status" value="1"/>
</dbReference>
<evidence type="ECO:0000256" key="1">
    <source>
        <dbReference type="ARBA" id="ARBA00004123"/>
    </source>
</evidence>
<dbReference type="GO" id="GO:0009736">
    <property type="term" value="P:cytokinin-activated signaling pathway"/>
    <property type="evidence" value="ECO:0007669"/>
    <property type="project" value="InterPro"/>
</dbReference>
<dbReference type="GO" id="GO:0030418">
    <property type="term" value="P:nicotianamine biosynthetic process"/>
    <property type="evidence" value="ECO:0007669"/>
    <property type="project" value="UniProtKB-UniRule"/>
</dbReference>
<dbReference type="Pfam" id="PF03059">
    <property type="entry name" value="NAS"/>
    <property type="match status" value="1"/>
</dbReference>
<keyword evidence="2" id="KW-0902">Two-component regulatory system</keyword>
<dbReference type="OrthoDB" id="60033at2759"/>
<dbReference type="InterPro" id="IPR001005">
    <property type="entry name" value="SANT/Myb"/>
</dbReference>